<evidence type="ECO:0000256" key="7">
    <source>
        <dbReference type="SAM" id="Phobius"/>
    </source>
</evidence>
<proteinExistence type="inferred from homology"/>
<keyword evidence="4 7" id="KW-1133">Transmembrane helix</keyword>
<evidence type="ECO:0000256" key="1">
    <source>
        <dbReference type="ARBA" id="ARBA00004141"/>
    </source>
</evidence>
<feature type="domain" description="Heme-copper oxidase subunit III family profile" evidence="8">
    <location>
        <begin position="23"/>
        <end position="211"/>
    </location>
</feature>
<comment type="caution">
    <text evidence="9">The sequence shown here is derived from an EMBL/GenBank/DDBJ whole genome shotgun (WGS) entry which is preliminary data.</text>
</comment>
<evidence type="ECO:0000256" key="3">
    <source>
        <dbReference type="ARBA" id="ARBA00022692"/>
    </source>
</evidence>
<feature type="transmembrane region" description="Helical" evidence="7">
    <location>
        <begin position="23"/>
        <end position="49"/>
    </location>
</feature>
<dbReference type="InterPro" id="IPR035973">
    <property type="entry name" value="Cyt_c_oxidase_su3-like_sf"/>
</dbReference>
<protein>
    <submittedName>
        <fullName evidence="9">Cytochrome c oxidase subunit 3</fullName>
    </submittedName>
</protein>
<dbReference type="Proteomes" id="UP001279642">
    <property type="component" value="Unassembled WGS sequence"/>
</dbReference>
<keyword evidence="10" id="KW-1185">Reference proteome</keyword>
<feature type="transmembrane region" description="Helical" evidence="7">
    <location>
        <begin position="61"/>
        <end position="87"/>
    </location>
</feature>
<name>A0ABU5EEC8_9PROT</name>
<keyword evidence="3 6" id="KW-0812">Transmembrane</keyword>
<dbReference type="RefSeq" id="WP_320509483.1">
    <property type="nucleotide sequence ID" value="NZ_JAXCLW010000004.1"/>
</dbReference>
<feature type="transmembrane region" description="Helical" evidence="7">
    <location>
        <begin position="190"/>
        <end position="210"/>
    </location>
</feature>
<dbReference type="InterPro" id="IPR024791">
    <property type="entry name" value="Cyt_c/ubiquinol_Oxase_su3"/>
</dbReference>
<evidence type="ECO:0000256" key="6">
    <source>
        <dbReference type="RuleBase" id="RU003376"/>
    </source>
</evidence>
<comment type="similarity">
    <text evidence="2 6">Belongs to the cytochrome c oxidase subunit 3 family.</text>
</comment>
<evidence type="ECO:0000256" key="2">
    <source>
        <dbReference type="ARBA" id="ARBA00010581"/>
    </source>
</evidence>
<dbReference type="InterPro" id="IPR013833">
    <property type="entry name" value="Cyt_c_oxidase_su3_a-hlx"/>
</dbReference>
<dbReference type="EMBL" id="JAXCLW010000004">
    <property type="protein sequence ID" value="MDY0884419.1"/>
    <property type="molecule type" value="Genomic_DNA"/>
</dbReference>
<evidence type="ECO:0000313" key="9">
    <source>
        <dbReference type="EMBL" id="MDY0884419.1"/>
    </source>
</evidence>
<reference evidence="9 10" key="1">
    <citation type="journal article" date="2016" name="Antonie Van Leeuwenhoek">
        <title>Dongia soli sp. nov., isolated from soil from Dokdo, Korea.</title>
        <authorList>
            <person name="Kim D.U."/>
            <person name="Lee H."/>
            <person name="Kim H."/>
            <person name="Kim S.G."/>
            <person name="Ka J.O."/>
        </authorList>
    </citation>
    <scope>NUCLEOTIDE SEQUENCE [LARGE SCALE GENOMIC DNA]</scope>
    <source>
        <strain evidence="9 10">D78</strain>
    </source>
</reference>
<accession>A0ABU5EEC8</accession>
<evidence type="ECO:0000259" key="8">
    <source>
        <dbReference type="PROSITE" id="PS50253"/>
    </source>
</evidence>
<keyword evidence="5 7" id="KW-0472">Membrane</keyword>
<dbReference type="Gene3D" id="1.20.120.80">
    <property type="entry name" value="Cytochrome c oxidase, subunit III, four-helix bundle"/>
    <property type="match status" value="1"/>
</dbReference>
<gene>
    <name evidence="9" type="ORF">SMD27_16365</name>
</gene>
<feature type="transmembrane region" description="Helical" evidence="7">
    <location>
        <begin position="93"/>
        <end position="112"/>
    </location>
</feature>
<dbReference type="InterPro" id="IPR000298">
    <property type="entry name" value="Cyt_c_oxidase-like_su3"/>
</dbReference>
<evidence type="ECO:0000256" key="5">
    <source>
        <dbReference type="ARBA" id="ARBA00023136"/>
    </source>
</evidence>
<evidence type="ECO:0000256" key="4">
    <source>
        <dbReference type="ARBA" id="ARBA00022989"/>
    </source>
</evidence>
<dbReference type="Pfam" id="PF00510">
    <property type="entry name" value="COX3"/>
    <property type="match status" value="1"/>
</dbReference>
<dbReference type="PANTHER" id="PTHR11403:SF6">
    <property type="entry name" value="NITRIC OXIDE REDUCTASE SUBUNIT E"/>
    <property type="match status" value="1"/>
</dbReference>
<dbReference type="SUPFAM" id="SSF81452">
    <property type="entry name" value="Cytochrome c oxidase subunit III-like"/>
    <property type="match status" value="1"/>
</dbReference>
<organism evidence="9 10">
    <name type="scientific">Dongia soli</name>
    <dbReference type="NCBI Taxonomy" id="600628"/>
    <lineage>
        <taxon>Bacteria</taxon>
        <taxon>Pseudomonadati</taxon>
        <taxon>Pseudomonadota</taxon>
        <taxon>Alphaproteobacteria</taxon>
        <taxon>Rhodospirillales</taxon>
        <taxon>Dongiaceae</taxon>
        <taxon>Dongia</taxon>
    </lineage>
</organism>
<evidence type="ECO:0000313" key="10">
    <source>
        <dbReference type="Proteomes" id="UP001279642"/>
    </source>
</evidence>
<sequence length="211" mass="22961">MAERVEVHEPFADPAQQHAADMLGMYIFLASEIMLFGGLFAVLFVCRILHPQEIAAASKELHLWIGGINTAILLTSSLAVAIAVQMARQGSRGAVIISIVTAAALGSGFLILKGIEYRLEYSDGLLPGFSTAAKFANPAAHLFMNIYLISTALHALHLSIGILLLAGLVWRLLRGSLPLPKRASVVEVSGLYWHLVDVIWIFLYPALYLVR</sequence>
<dbReference type="PROSITE" id="PS50253">
    <property type="entry name" value="COX3"/>
    <property type="match status" value="1"/>
</dbReference>
<dbReference type="PANTHER" id="PTHR11403">
    <property type="entry name" value="CYTOCHROME C OXIDASE SUBUNIT III"/>
    <property type="match status" value="1"/>
</dbReference>
<feature type="transmembrane region" description="Helical" evidence="7">
    <location>
        <begin position="146"/>
        <end position="170"/>
    </location>
</feature>
<comment type="subcellular location">
    <subcellularLocation>
        <location evidence="6">Cell membrane</location>
        <topology evidence="6">Multi-pass membrane protein</topology>
    </subcellularLocation>
    <subcellularLocation>
        <location evidence="1">Membrane</location>
        <topology evidence="1">Multi-pass membrane protein</topology>
    </subcellularLocation>
</comment>